<keyword evidence="15" id="KW-1185">Reference proteome</keyword>
<feature type="repeat" description="Filamin" evidence="9">
    <location>
        <begin position="380"/>
        <end position="481"/>
    </location>
</feature>
<dbReference type="Gene3D" id="3.30.160.60">
    <property type="entry name" value="Classic Zinc Finger"/>
    <property type="match status" value="1"/>
</dbReference>
<comment type="similarity">
    <text evidence="1">Belongs to the TRIM/RBCC family.</text>
</comment>
<dbReference type="EMBL" id="CAJPWZ010001029">
    <property type="protein sequence ID" value="CAG2205700.1"/>
    <property type="molecule type" value="Genomic_DNA"/>
</dbReference>
<dbReference type="PROSITE" id="PS50089">
    <property type="entry name" value="ZF_RING_2"/>
    <property type="match status" value="1"/>
</dbReference>
<organism evidence="14 15">
    <name type="scientific">Mytilus edulis</name>
    <name type="common">Blue mussel</name>
    <dbReference type="NCBI Taxonomy" id="6550"/>
    <lineage>
        <taxon>Eukaryota</taxon>
        <taxon>Metazoa</taxon>
        <taxon>Spiralia</taxon>
        <taxon>Lophotrochozoa</taxon>
        <taxon>Mollusca</taxon>
        <taxon>Bivalvia</taxon>
        <taxon>Autobranchia</taxon>
        <taxon>Pteriomorphia</taxon>
        <taxon>Mytilida</taxon>
        <taxon>Mytiloidea</taxon>
        <taxon>Mytilidae</taxon>
        <taxon>Mytilinae</taxon>
        <taxon>Mytilus</taxon>
    </lineage>
</organism>
<feature type="repeat" description="NHL" evidence="10">
    <location>
        <begin position="621"/>
        <end position="662"/>
    </location>
</feature>
<protein>
    <submittedName>
        <fullName evidence="14">TRIM2_3</fullName>
    </submittedName>
</protein>
<dbReference type="Gene3D" id="2.120.10.30">
    <property type="entry name" value="TolB, C-terminal domain"/>
    <property type="match status" value="1"/>
</dbReference>
<dbReference type="CDD" id="cd20482">
    <property type="entry name" value="CC_brat-like"/>
    <property type="match status" value="1"/>
</dbReference>
<feature type="region of interest" description="Disordered" evidence="11">
    <location>
        <begin position="490"/>
        <end position="529"/>
    </location>
</feature>
<feature type="repeat" description="NHL" evidence="10">
    <location>
        <begin position="713"/>
        <end position="756"/>
    </location>
</feature>
<dbReference type="SMART" id="SM00502">
    <property type="entry name" value="BBC"/>
    <property type="match status" value="1"/>
</dbReference>
<dbReference type="PROSITE" id="PS00518">
    <property type="entry name" value="ZF_RING_1"/>
    <property type="match status" value="1"/>
</dbReference>
<dbReference type="Gene3D" id="2.60.40.10">
    <property type="entry name" value="Immunoglobulins"/>
    <property type="match status" value="1"/>
</dbReference>
<dbReference type="InterPro" id="IPR047153">
    <property type="entry name" value="TRIM45/56/19-like"/>
</dbReference>
<dbReference type="SMART" id="SM00557">
    <property type="entry name" value="IG_FLMN"/>
    <property type="match status" value="1"/>
</dbReference>
<comment type="caution">
    <text evidence="14">The sequence shown here is derived from an EMBL/GenBank/DDBJ whole genome shotgun (WGS) entry which is preliminary data.</text>
</comment>
<sequence>MDIETWKSQIFDEIEQVTFKRRDIFIMADNIPVIRQIDRQLLNCGICLERYKSPKVLPCLHTFCATCLSDYIPSESLSVTCPICRQQSILPLEGVCALQTNFFITNLMEVVDQPNICRTCSGQPARPVSKCMDCNEYLCDNCTMTHQALEQTQEHNIVSLQDISGCSDSLEEETLVCPSHDGNQLHFYCCACETAMCEDCTAVEHMGHKMIPLEDAIQEHKILLQSLILGAREQVPCLESSITMVSEVTESLQNNSKAAEDKINQTFNDLVNVISERKTALIAELQTIYDHKYQILQRQKDTLENILTRINNCCDFTEEKLKGGNETEILLMKTEMSEKLQELGSIKLQYQPEENTCLVYDSSNLSNLHRSIEKVGCIQSNSAIAFETTATGEGLKLCYIGRPSVVTVTTKDRKGELVKLGYGTLTAEVKNETEEKVIPTVMDNHNGTYELSYSLSKEGTYKLEVKLYDQHVKGSPFKVKCIPGGEELDHFGGSSKIPRTVNVKQKGTKRPSSSRSHGSNRRSNPIEDDLLMRVGTKGRNKGEFTNPQGVWAVNGKVLVADSNNQTVSVFNTAGECKLRFGAPGRIAGKLQRPTGVSTTVNGNYLVADYDNKWISVFSPDGKYINKIGTGKLLGPKGVAVDKNGHIIVVDNKGSCVFIFQSNGKLLSKFGSRGNRDWQFAGPHFVAINSNNDIIVSDFHNHCVKVFNSEGNFLFSFGSNGEGNGQFNAPTGVAVDQLGNILVADWGNSRIQVFDSNGSFLTFVNTSADPLYGPQGLTVTPEGLVVVGDSGNHCYKVYKYLQ</sequence>
<dbReference type="GO" id="GO:0005654">
    <property type="term" value="C:nucleoplasm"/>
    <property type="evidence" value="ECO:0007669"/>
    <property type="project" value="TreeGrafter"/>
</dbReference>
<evidence type="ECO:0000256" key="6">
    <source>
        <dbReference type="ARBA" id="ARBA00022771"/>
    </source>
</evidence>
<dbReference type="Gene3D" id="2.40.10.500">
    <property type="match status" value="1"/>
</dbReference>
<dbReference type="InterPro" id="IPR013783">
    <property type="entry name" value="Ig-like_fold"/>
</dbReference>
<dbReference type="SUPFAM" id="SSF57850">
    <property type="entry name" value="RING/U-box"/>
    <property type="match status" value="1"/>
</dbReference>
<keyword evidence="5" id="KW-0677">Repeat</keyword>
<dbReference type="InterPro" id="IPR017868">
    <property type="entry name" value="Filamin/ABP280_repeat-like"/>
</dbReference>
<dbReference type="Pfam" id="PF00630">
    <property type="entry name" value="Filamin"/>
    <property type="match status" value="1"/>
</dbReference>
<dbReference type="PROSITE" id="PS51125">
    <property type="entry name" value="NHL"/>
    <property type="match status" value="6"/>
</dbReference>
<dbReference type="SUPFAM" id="SSF101898">
    <property type="entry name" value="NHL repeat"/>
    <property type="match status" value="1"/>
</dbReference>
<evidence type="ECO:0000256" key="2">
    <source>
        <dbReference type="ARBA" id="ARBA00022553"/>
    </source>
</evidence>
<evidence type="ECO:0000256" key="3">
    <source>
        <dbReference type="ARBA" id="ARBA00022679"/>
    </source>
</evidence>
<keyword evidence="2" id="KW-0597">Phosphoprotein</keyword>
<dbReference type="SUPFAM" id="SSF57845">
    <property type="entry name" value="B-box zinc-binding domain"/>
    <property type="match status" value="1"/>
</dbReference>
<evidence type="ECO:0000256" key="8">
    <source>
        <dbReference type="PROSITE-ProRule" id="PRU00024"/>
    </source>
</evidence>
<dbReference type="OrthoDB" id="27136at2759"/>
<feature type="repeat" description="NHL" evidence="10">
    <location>
        <begin position="531"/>
        <end position="573"/>
    </location>
</feature>
<evidence type="ECO:0000259" key="13">
    <source>
        <dbReference type="PROSITE" id="PS50119"/>
    </source>
</evidence>
<keyword evidence="4" id="KW-0479">Metal-binding</keyword>
<dbReference type="PROSITE" id="PS50194">
    <property type="entry name" value="FILAMIN_REPEAT"/>
    <property type="match status" value="1"/>
</dbReference>
<dbReference type="SMART" id="SM00184">
    <property type="entry name" value="RING"/>
    <property type="match status" value="1"/>
</dbReference>
<dbReference type="InterPro" id="IPR018957">
    <property type="entry name" value="Znf_C3HC4_RING-type"/>
</dbReference>
<dbReference type="InterPro" id="IPR003649">
    <property type="entry name" value="Bbox_C"/>
</dbReference>
<dbReference type="Pfam" id="PF00643">
    <property type="entry name" value="zf-B_box"/>
    <property type="match status" value="1"/>
</dbReference>
<dbReference type="FunFam" id="2.120.10.30:FF:000004">
    <property type="entry name" value="Tripartite motif containing 2"/>
    <property type="match status" value="1"/>
</dbReference>
<evidence type="ECO:0000256" key="5">
    <source>
        <dbReference type="ARBA" id="ARBA00022737"/>
    </source>
</evidence>
<dbReference type="InterPro" id="IPR001258">
    <property type="entry name" value="NHL_repeat"/>
</dbReference>
<evidence type="ECO:0000256" key="9">
    <source>
        <dbReference type="PROSITE-ProRule" id="PRU00087"/>
    </source>
</evidence>
<evidence type="ECO:0000256" key="7">
    <source>
        <dbReference type="ARBA" id="ARBA00022833"/>
    </source>
</evidence>
<evidence type="ECO:0000256" key="1">
    <source>
        <dbReference type="ARBA" id="ARBA00008518"/>
    </source>
</evidence>
<keyword evidence="6 8" id="KW-0863">Zinc-finger</keyword>
<dbReference type="PROSITE" id="PS50119">
    <property type="entry name" value="ZF_BBOX"/>
    <property type="match status" value="2"/>
</dbReference>
<dbReference type="InterPro" id="IPR013083">
    <property type="entry name" value="Znf_RING/FYVE/PHD"/>
</dbReference>
<name>A0A8S3RH14_MYTED</name>
<dbReference type="InterPro" id="IPR001298">
    <property type="entry name" value="Filamin/ABP280_rpt"/>
</dbReference>
<gene>
    <name evidence="14" type="ORF">MEDL_20039</name>
</gene>
<evidence type="ECO:0000256" key="10">
    <source>
        <dbReference type="PROSITE-ProRule" id="PRU00504"/>
    </source>
</evidence>
<dbReference type="InterPro" id="IPR001841">
    <property type="entry name" value="Znf_RING"/>
</dbReference>
<dbReference type="PANTHER" id="PTHR25462:SF296">
    <property type="entry name" value="MEIOTIC P26, ISOFORM F"/>
    <property type="match status" value="1"/>
</dbReference>
<feature type="repeat" description="NHL" evidence="10">
    <location>
        <begin position="757"/>
        <end position="800"/>
    </location>
</feature>
<feature type="compositionally biased region" description="Low complexity" evidence="11">
    <location>
        <begin position="510"/>
        <end position="523"/>
    </location>
</feature>
<feature type="domain" description="RING-type" evidence="12">
    <location>
        <begin position="44"/>
        <end position="85"/>
    </location>
</feature>
<dbReference type="InterPro" id="IPR017907">
    <property type="entry name" value="Znf_RING_CS"/>
</dbReference>
<reference evidence="14" key="1">
    <citation type="submission" date="2021-03" db="EMBL/GenBank/DDBJ databases">
        <authorList>
            <person name="Bekaert M."/>
        </authorList>
    </citation>
    <scope>NUCLEOTIDE SEQUENCE</scope>
</reference>
<dbReference type="Pfam" id="PF01436">
    <property type="entry name" value="NHL"/>
    <property type="match status" value="5"/>
</dbReference>
<dbReference type="Gene3D" id="3.30.40.10">
    <property type="entry name" value="Zinc/RING finger domain, C3HC4 (zinc finger)"/>
    <property type="match status" value="1"/>
</dbReference>
<keyword evidence="3" id="KW-0808">Transferase</keyword>
<evidence type="ECO:0000313" key="15">
    <source>
        <dbReference type="Proteomes" id="UP000683360"/>
    </source>
</evidence>
<dbReference type="GO" id="GO:0061630">
    <property type="term" value="F:ubiquitin protein ligase activity"/>
    <property type="evidence" value="ECO:0007669"/>
    <property type="project" value="TreeGrafter"/>
</dbReference>
<evidence type="ECO:0000256" key="11">
    <source>
        <dbReference type="SAM" id="MobiDB-lite"/>
    </source>
</evidence>
<evidence type="ECO:0000313" key="14">
    <source>
        <dbReference type="EMBL" id="CAG2205700.1"/>
    </source>
</evidence>
<feature type="repeat" description="NHL" evidence="10">
    <location>
        <begin position="666"/>
        <end position="709"/>
    </location>
</feature>
<dbReference type="FunFam" id="3.30.40.10:FF:000032">
    <property type="entry name" value="Tripartite motif containing 2"/>
    <property type="match status" value="1"/>
</dbReference>
<feature type="repeat" description="NHL" evidence="10">
    <location>
        <begin position="577"/>
        <end position="620"/>
    </location>
</feature>
<dbReference type="Pfam" id="PF00097">
    <property type="entry name" value="zf-C3HC4"/>
    <property type="match status" value="1"/>
</dbReference>
<dbReference type="GO" id="GO:0008270">
    <property type="term" value="F:zinc ion binding"/>
    <property type="evidence" value="ECO:0007669"/>
    <property type="project" value="UniProtKB-KW"/>
</dbReference>
<dbReference type="SMART" id="SM00336">
    <property type="entry name" value="BBOX"/>
    <property type="match status" value="2"/>
</dbReference>
<feature type="domain" description="B box-type" evidence="13">
    <location>
        <begin position="112"/>
        <end position="160"/>
    </location>
</feature>
<evidence type="ECO:0000256" key="4">
    <source>
        <dbReference type="ARBA" id="ARBA00022723"/>
    </source>
</evidence>
<dbReference type="FunFam" id="2.40.10.500:FF:000001">
    <property type="entry name" value="tripartite motif-containing protein 3-like"/>
    <property type="match status" value="1"/>
</dbReference>
<proteinExistence type="inferred from homology"/>
<dbReference type="InterPro" id="IPR011042">
    <property type="entry name" value="6-blade_b-propeller_TolB-like"/>
</dbReference>
<dbReference type="PANTHER" id="PTHR25462">
    <property type="entry name" value="BONUS, ISOFORM C-RELATED"/>
    <property type="match status" value="1"/>
</dbReference>
<dbReference type="InterPro" id="IPR000315">
    <property type="entry name" value="Znf_B-box"/>
</dbReference>
<evidence type="ECO:0000259" key="12">
    <source>
        <dbReference type="PROSITE" id="PS50089"/>
    </source>
</evidence>
<dbReference type="CDD" id="cd14960">
    <property type="entry name" value="NHL_TRIM2_like"/>
    <property type="match status" value="1"/>
</dbReference>
<accession>A0A8S3RH14</accession>
<dbReference type="SUPFAM" id="SSF81296">
    <property type="entry name" value="E set domains"/>
    <property type="match status" value="1"/>
</dbReference>
<dbReference type="AlphaFoldDB" id="A0A8S3RH14"/>
<feature type="domain" description="B box-type" evidence="13">
    <location>
        <begin position="172"/>
        <end position="213"/>
    </location>
</feature>
<dbReference type="InterPro" id="IPR057750">
    <property type="entry name" value="TRIM2/3_C"/>
</dbReference>
<dbReference type="Proteomes" id="UP000683360">
    <property type="component" value="Unassembled WGS sequence"/>
</dbReference>
<dbReference type="InterPro" id="IPR014756">
    <property type="entry name" value="Ig_E-set"/>
</dbReference>
<keyword evidence="7" id="KW-0862">Zinc</keyword>